<dbReference type="GO" id="GO:0050909">
    <property type="term" value="P:sensory perception of taste"/>
    <property type="evidence" value="ECO:0007669"/>
    <property type="project" value="InterPro"/>
</dbReference>
<proteinExistence type="inferred from homology"/>
<evidence type="ECO:0000256" key="2">
    <source>
        <dbReference type="ARBA" id="ARBA00022475"/>
    </source>
</evidence>
<feature type="transmembrane region" description="Helical" evidence="8">
    <location>
        <begin position="167"/>
        <end position="192"/>
    </location>
</feature>
<dbReference type="GO" id="GO:0007165">
    <property type="term" value="P:signal transduction"/>
    <property type="evidence" value="ECO:0007669"/>
    <property type="project" value="UniProtKB-KW"/>
</dbReference>
<comment type="function">
    <text evidence="8">Gustatory receptor which mediates acceptance or avoidance behavior, depending on its substrates.</text>
</comment>
<dbReference type="AlphaFoldDB" id="A0A1I8P9Q0"/>
<keyword evidence="2 8" id="KW-1003">Cell membrane</keyword>
<organism evidence="9 10">
    <name type="scientific">Stomoxys calcitrans</name>
    <name type="common">Stable fly</name>
    <name type="synonym">Conops calcitrans</name>
    <dbReference type="NCBI Taxonomy" id="35570"/>
    <lineage>
        <taxon>Eukaryota</taxon>
        <taxon>Metazoa</taxon>
        <taxon>Ecdysozoa</taxon>
        <taxon>Arthropoda</taxon>
        <taxon>Hexapoda</taxon>
        <taxon>Insecta</taxon>
        <taxon>Pterygota</taxon>
        <taxon>Neoptera</taxon>
        <taxon>Endopterygota</taxon>
        <taxon>Diptera</taxon>
        <taxon>Brachycera</taxon>
        <taxon>Muscomorpha</taxon>
        <taxon>Muscoidea</taxon>
        <taxon>Muscidae</taxon>
        <taxon>Stomoxys</taxon>
    </lineage>
</organism>
<feature type="transmembrane region" description="Helical" evidence="8">
    <location>
        <begin position="72"/>
        <end position="94"/>
    </location>
</feature>
<evidence type="ECO:0000256" key="3">
    <source>
        <dbReference type="ARBA" id="ARBA00022692"/>
    </source>
</evidence>
<comment type="similarity">
    <text evidence="8">Belongs to the insect chemoreceptor superfamily. Gustatory receptor (GR) family.</text>
</comment>
<name>A0A1I8P9Q0_STOCA</name>
<evidence type="ECO:0000313" key="9">
    <source>
        <dbReference type="EnsemblMetazoa" id="SCAU006107-PA"/>
    </source>
</evidence>
<evidence type="ECO:0000313" key="10">
    <source>
        <dbReference type="Proteomes" id="UP000095300"/>
    </source>
</evidence>
<dbReference type="Pfam" id="PF08395">
    <property type="entry name" value="7tm_7"/>
    <property type="match status" value="1"/>
</dbReference>
<keyword evidence="4 8" id="KW-1133">Transmembrane helix</keyword>
<comment type="caution">
    <text evidence="8">Lacks conserved residue(s) required for the propagation of feature annotation.</text>
</comment>
<dbReference type="GO" id="GO:0005886">
    <property type="term" value="C:plasma membrane"/>
    <property type="evidence" value="ECO:0007669"/>
    <property type="project" value="UniProtKB-SubCell"/>
</dbReference>
<protein>
    <recommendedName>
        <fullName evidence="8">Gustatory receptor</fullName>
    </recommendedName>
</protein>
<keyword evidence="3 8" id="KW-0812">Transmembrane</keyword>
<dbReference type="Proteomes" id="UP000095300">
    <property type="component" value="Unassembled WGS sequence"/>
</dbReference>
<feature type="transmembrane region" description="Helical" evidence="8">
    <location>
        <begin position="295"/>
        <end position="315"/>
    </location>
</feature>
<sequence length="464" mass="52505">MCIGTNMGGHKMKSSPIRQERVDAIAMNEPTPSNKSGSFLSDIASIVFILKATGLLPLYETISKYELGPPTIIHRLYSIVVHALVHAMTIFNLYTLFTGGSQQVFYSYRETDNINYWIEILLCIVTYTITVFICSKNSKSFLKVLNDTLKVDDDINRQFSETIVNNCGFAVIFIILVITIQGYIVVLKVFLIDEPLTITSYIIICVYSLQNTLSSIFIVYASIMLRLLSVRFAYLNSLLTGYTYKEQQKPRQRLRTRAANNMRLAAPPAPAMANFPDDSLFTFRMYNKLLRLYKLVNDNCSLILVVYMGYAFYSITTTTYNLFVQITTQQGMSPYVLQICFALLVVHTAMLALLSRCSGEATDQANLTSQILARVYEKSKEYQNIIDKFLTKSIKQEMQFTAYGFFVIDNSTLFKIFSAVTTYLVILIQFKQLEESKLEDAGVPSSSPVAVTVASTTMLIETRQ</sequence>
<reference evidence="9" key="1">
    <citation type="submission" date="2020-05" db="UniProtKB">
        <authorList>
            <consortium name="EnsemblMetazoa"/>
        </authorList>
    </citation>
    <scope>IDENTIFICATION</scope>
    <source>
        <strain evidence="9">USDA</strain>
    </source>
</reference>
<dbReference type="PANTHER" id="PTHR21143:SF133">
    <property type="entry name" value="GUSTATORY AND PHEROMONE RECEPTOR 32A-RELATED"/>
    <property type="match status" value="1"/>
</dbReference>
<dbReference type="GO" id="GO:0030425">
    <property type="term" value="C:dendrite"/>
    <property type="evidence" value="ECO:0007669"/>
    <property type="project" value="TreeGrafter"/>
</dbReference>
<dbReference type="InterPro" id="IPR013604">
    <property type="entry name" value="7TM_chemorcpt"/>
</dbReference>
<keyword evidence="7 8" id="KW-0807">Transducer</keyword>
<dbReference type="GO" id="GO:0007635">
    <property type="term" value="P:chemosensory behavior"/>
    <property type="evidence" value="ECO:0007669"/>
    <property type="project" value="TreeGrafter"/>
</dbReference>
<dbReference type="EnsemblMetazoa" id="SCAU006107-RA">
    <property type="protein sequence ID" value="SCAU006107-PA"/>
    <property type="gene ID" value="SCAU006107"/>
</dbReference>
<dbReference type="GO" id="GO:0030424">
    <property type="term" value="C:axon"/>
    <property type="evidence" value="ECO:0007669"/>
    <property type="project" value="TreeGrafter"/>
</dbReference>
<feature type="transmembrane region" description="Helical" evidence="8">
    <location>
        <begin position="114"/>
        <end position="134"/>
    </location>
</feature>
<comment type="subcellular location">
    <subcellularLocation>
        <location evidence="1 8">Cell membrane</location>
        <topology evidence="1 8">Multi-pass membrane protein</topology>
    </subcellularLocation>
</comment>
<keyword evidence="5 8" id="KW-0472">Membrane</keyword>
<evidence type="ECO:0000256" key="4">
    <source>
        <dbReference type="ARBA" id="ARBA00022989"/>
    </source>
</evidence>
<dbReference type="GO" id="GO:0008049">
    <property type="term" value="P:male courtship behavior"/>
    <property type="evidence" value="ECO:0007669"/>
    <property type="project" value="TreeGrafter"/>
</dbReference>
<evidence type="ECO:0000256" key="8">
    <source>
        <dbReference type="RuleBase" id="RU363108"/>
    </source>
</evidence>
<evidence type="ECO:0000256" key="7">
    <source>
        <dbReference type="ARBA" id="ARBA00023224"/>
    </source>
</evidence>
<evidence type="ECO:0000256" key="1">
    <source>
        <dbReference type="ARBA" id="ARBA00004651"/>
    </source>
</evidence>
<dbReference type="STRING" id="35570.A0A1I8P9Q0"/>
<dbReference type="VEuPathDB" id="VectorBase:SCAU006107"/>
<dbReference type="GO" id="GO:0043025">
    <property type="term" value="C:neuronal cell body"/>
    <property type="evidence" value="ECO:0007669"/>
    <property type="project" value="TreeGrafter"/>
</dbReference>
<evidence type="ECO:0000256" key="5">
    <source>
        <dbReference type="ARBA" id="ARBA00023136"/>
    </source>
</evidence>
<keyword evidence="6 8" id="KW-0675">Receptor</keyword>
<feature type="transmembrane region" description="Helical" evidence="8">
    <location>
        <begin position="335"/>
        <end position="354"/>
    </location>
</feature>
<dbReference type="PANTHER" id="PTHR21143">
    <property type="entry name" value="INVERTEBRATE GUSTATORY RECEPTOR"/>
    <property type="match status" value="1"/>
</dbReference>
<evidence type="ECO:0000256" key="6">
    <source>
        <dbReference type="ARBA" id="ARBA00023170"/>
    </source>
</evidence>
<accession>A0A1I8P9Q0</accession>
<feature type="transmembrane region" description="Helical" evidence="8">
    <location>
        <begin position="39"/>
        <end position="60"/>
    </location>
</feature>
<keyword evidence="10" id="KW-1185">Reference proteome</keyword>